<feature type="coiled-coil region" evidence="1">
    <location>
        <begin position="95"/>
        <end position="122"/>
    </location>
</feature>
<feature type="region of interest" description="Disordered" evidence="2">
    <location>
        <begin position="53"/>
        <end position="83"/>
    </location>
</feature>
<organism evidence="3 4">
    <name type="scientific">Glossina austeni</name>
    <name type="common">Savannah tsetse fly</name>
    <dbReference type="NCBI Taxonomy" id="7395"/>
    <lineage>
        <taxon>Eukaryota</taxon>
        <taxon>Metazoa</taxon>
        <taxon>Ecdysozoa</taxon>
        <taxon>Arthropoda</taxon>
        <taxon>Hexapoda</taxon>
        <taxon>Insecta</taxon>
        <taxon>Pterygota</taxon>
        <taxon>Neoptera</taxon>
        <taxon>Endopterygota</taxon>
        <taxon>Diptera</taxon>
        <taxon>Brachycera</taxon>
        <taxon>Muscomorpha</taxon>
        <taxon>Hippoboscoidea</taxon>
        <taxon>Glossinidae</taxon>
        <taxon>Glossina</taxon>
    </lineage>
</organism>
<reference evidence="3" key="1">
    <citation type="submission" date="2020-05" db="UniProtKB">
        <authorList>
            <consortium name="EnsemblMetazoa"/>
        </authorList>
    </citation>
    <scope>IDENTIFICATION</scope>
    <source>
        <strain evidence="3">TTRI</strain>
    </source>
</reference>
<dbReference type="AlphaFoldDB" id="A0A1A9UZY7"/>
<evidence type="ECO:0000256" key="1">
    <source>
        <dbReference type="SAM" id="Coils"/>
    </source>
</evidence>
<keyword evidence="1" id="KW-0175">Coiled coil</keyword>
<evidence type="ECO:0000313" key="4">
    <source>
        <dbReference type="Proteomes" id="UP000078200"/>
    </source>
</evidence>
<dbReference type="EnsemblMetazoa" id="GAUT021258-RA">
    <property type="protein sequence ID" value="GAUT021258-PA"/>
    <property type="gene ID" value="GAUT021258"/>
</dbReference>
<name>A0A1A9UZY7_GLOAU</name>
<dbReference type="Proteomes" id="UP000078200">
    <property type="component" value="Unassembled WGS sequence"/>
</dbReference>
<evidence type="ECO:0000256" key="2">
    <source>
        <dbReference type="SAM" id="MobiDB-lite"/>
    </source>
</evidence>
<evidence type="ECO:0000313" key="3">
    <source>
        <dbReference type="EnsemblMetazoa" id="GAUT021258-PA"/>
    </source>
</evidence>
<feature type="compositionally biased region" description="Polar residues" evidence="2">
    <location>
        <begin position="63"/>
        <end position="74"/>
    </location>
</feature>
<accession>A0A1A9UZY7</accession>
<dbReference type="VEuPathDB" id="VectorBase:GAUT021258"/>
<proteinExistence type="predicted"/>
<keyword evidence="4" id="KW-1185">Reference proteome</keyword>
<sequence length="126" mass="14730">MEQLKQELRERNVTATGEEEDICAIDERRGARTYVETIVRQMQQRYTTIQEVAEQEQREQKNDNLGGTETTSTAVEKCSEKKGEDSTSILNAVLMQFMQNMQQQMQQQIQQIQQMLQGQQQMKQQI</sequence>
<protein>
    <submittedName>
        <fullName evidence="3">Uncharacterized protein</fullName>
    </submittedName>
</protein>